<evidence type="ECO:0000313" key="3">
    <source>
        <dbReference type="Proteomes" id="UP000256727"/>
    </source>
</evidence>
<keyword evidence="1" id="KW-1133">Transmembrane helix</keyword>
<evidence type="ECO:0000256" key="1">
    <source>
        <dbReference type="SAM" id="Phobius"/>
    </source>
</evidence>
<sequence>MLVPLVVLVMGSYTRQPAVWLSNVSYVALAGLAVLGYGAILFAGGFTVDLWFLLCSIAILGTIGIAGLGIRRNSGPEPLTASVP</sequence>
<protein>
    <submittedName>
        <fullName evidence="2">Uncharacterized protein</fullName>
    </submittedName>
</protein>
<feature type="transmembrane region" description="Helical" evidence="1">
    <location>
        <begin position="24"/>
        <end position="43"/>
    </location>
</feature>
<keyword evidence="1" id="KW-0472">Membrane</keyword>
<keyword evidence="1" id="KW-0812">Transmembrane</keyword>
<organism evidence="2 3">
    <name type="scientific">Citricoccus muralis</name>
    <dbReference type="NCBI Taxonomy" id="169134"/>
    <lineage>
        <taxon>Bacteria</taxon>
        <taxon>Bacillati</taxon>
        <taxon>Actinomycetota</taxon>
        <taxon>Actinomycetes</taxon>
        <taxon>Micrococcales</taxon>
        <taxon>Micrococcaceae</taxon>
        <taxon>Citricoccus</taxon>
    </lineage>
</organism>
<proteinExistence type="predicted"/>
<dbReference type="EMBL" id="QREH01000001">
    <property type="protein sequence ID" value="REE03053.1"/>
    <property type="molecule type" value="Genomic_DNA"/>
</dbReference>
<dbReference type="AlphaFoldDB" id="A0A3D9LD01"/>
<dbReference type="Proteomes" id="UP000256727">
    <property type="component" value="Unassembled WGS sequence"/>
</dbReference>
<accession>A0A3D9LD01</accession>
<evidence type="ECO:0000313" key="2">
    <source>
        <dbReference type="EMBL" id="REE03053.1"/>
    </source>
</evidence>
<feature type="transmembrane region" description="Helical" evidence="1">
    <location>
        <begin position="50"/>
        <end position="70"/>
    </location>
</feature>
<name>A0A3D9LD01_9MICC</name>
<comment type="caution">
    <text evidence="2">The sequence shown here is derived from an EMBL/GenBank/DDBJ whole genome shotgun (WGS) entry which is preliminary data.</text>
</comment>
<gene>
    <name evidence="2" type="ORF">C8E99_0853</name>
</gene>
<reference evidence="2 3" key="1">
    <citation type="submission" date="2018-07" db="EMBL/GenBank/DDBJ databases">
        <title>Sequencing the genomes of 1000 actinobacteria strains.</title>
        <authorList>
            <person name="Klenk H.-P."/>
        </authorList>
    </citation>
    <scope>NUCLEOTIDE SEQUENCE [LARGE SCALE GENOMIC DNA]</scope>
    <source>
        <strain evidence="2 3">DSM 14442</strain>
    </source>
</reference>
<keyword evidence="3" id="KW-1185">Reference proteome</keyword>